<comment type="subcellular location">
    <subcellularLocation>
        <location evidence="1">Bacterial flagellum</location>
    </subcellularLocation>
    <subcellularLocation>
        <location evidence="2">Cell outer membrane</location>
    </subcellularLocation>
</comment>
<dbReference type="GO" id="GO:0009427">
    <property type="term" value="C:bacterial-type flagellum basal body, distal rod, L ring"/>
    <property type="evidence" value="ECO:0007669"/>
    <property type="project" value="InterPro"/>
</dbReference>
<dbReference type="GO" id="GO:0071973">
    <property type="term" value="P:bacterial-type flagellum-dependent cell motility"/>
    <property type="evidence" value="ECO:0007669"/>
    <property type="project" value="InterPro"/>
</dbReference>
<evidence type="ECO:0000313" key="7">
    <source>
        <dbReference type="EMBL" id="SVB96659.1"/>
    </source>
</evidence>
<evidence type="ECO:0000256" key="3">
    <source>
        <dbReference type="ARBA" id="ARBA00022729"/>
    </source>
</evidence>
<evidence type="ECO:0000256" key="2">
    <source>
        <dbReference type="ARBA" id="ARBA00004442"/>
    </source>
</evidence>
<dbReference type="AlphaFoldDB" id="A0A382IBM6"/>
<dbReference type="NCBIfam" id="NF001305">
    <property type="entry name" value="PRK00249.1-5"/>
    <property type="match status" value="1"/>
</dbReference>
<evidence type="ECO:0000256" key="6">
    <source>
        <dbReference type="ARBA" id="ARBA00023237"/>
    </source>
</evidence>
<evidence type="ECO:0000256" key="5">
    <source>
        <dbReference type="ARBA" id="ARBA00023143"/>
    </source>
</evidence>
<protein>
    <recommendedName>
        <fullName evidence="8">Flagellar L-ring protein</fullName>
    </recommendedName>
</protein>
<keyword evidence="3" id="KW-0732">Signal</keyword>
<evidence type="ECO:0008006" key="8">
    <source>
        <dbReference type="Google" id="ProtNLM"/>
    </source>
</evidence>
<reference evidence="7" key="1">
    <citation type="submission" date="2018-05" db="EMBL/GenBank/DDBJ databases">
        <authorList>
            <person name="Lanie J.A."/>
            <person name="Ng W.-L."/>
            <person name="Kazmierczak K.M."/>
            <person name="Andrzejewski T.M."/>
            <person name="Davidsen T.M."/>
            <person name="Wayne K.J."/>
            <person name="Tettelin H."/>
            <person name="Glass J.I."/>
            <person name="Rusch D."/>
            <person name="Podicherti R."/>
            <person name="Tsui H.-C.T."/>
            <person name="Winkler M.E."/>
        </authorList>
    </citation>
    <scope>NUCLEOTIDE SEQUENCE</scope>
</reference>
<dbReference type="GO" id="GO:0003774">
    <property type="term" value="F:cytoskeletal motor activity"/>
    <property type="evidence" value="ECO:0007669"/>
    <property type="project" value="InterPro"/>
</dbReference>
<proteinExistence type="inferred from homology"/>
<dbReference type="Pfam" id="PF02107">
    <property type="entry name" value="FlgH"/>
    <property type="match status" value="1"/>
</dbReference>
<evidence type="ECO:0000256" key="4">
    <source>
        <dbReference type="ARBA" id="ARBA00023136"/>
    </source>
</evidence>
<keyword evidence="4" id="KW-0472">Membrane</keyword>
<organism evidence="7">
    <name type="scientific">marine metagenome</name>
    <dbReference type="NCBI Taxonomy" id="408172"/>
    <lineage>
        <taxon>unclassified sequences</taxon>
        <taxon>metagenomes</taxon>
        <taxon>ecological metagenomes</taxon>
    </lineage>
</organism>
<evidence type="ECO:0000256" key="1">
    <source>
        <dbReference type="ARBA" id="ARBA00004365"/>
    </source>
</evidence>
<keyword evidence="5" id="KW-0975">Bacterial flagellum</keyword>
<name>A0A382IBM6_9ZZZZ</name>
<dbReference type="HAMAP" id="MF_00415">
    <property type="entry name" value="FlgH"/>
    <property type="match status" value="1"/>
</dbReference>
<dbReference type="PROSITE" id="PS51257">
    <property type="entry name" value="PROKAR_LIPOPROTEIN"/>
    <property type="match status" value="1"/>
</dbReference>
<dbReference type="InterPro" id="IPR000527">
    <property type="entry name" value="Flag_Lring"/>
</dbReference>
<dbReference type="PANTHER" id="PTHR34933:SF1">
    <property type="entry name" value="FLAGELLAR L-RING PROTEIN"/>
    <property type="match status" value="1"/>
</dbReference>
<dbReference type="EMBL" id="UINC01066202">
    <property type="protein sequence ID" value="SVB96659.1"/>
    <property type="molecule type" value="Genomic_DNA"/>
</dbReference>
<dbReference type="PRINTS" id="PR01008">
    <property type="entry name" value="FLGLRINGFLGH"/>
</dbReference>
<sequence length="252" mass="27704">MPKRHYAVLRLSILMVSAILLTSCNMLTRLSELKSGPQVSAIANPTARPKYRPVSMPMPMPKNVVRKANSLWRPGARAFFRDQRASDVGDILTVKLSIEDSAALANKTTGARDDTEDGDVTNLLGLENEFTKILPEGLNPATALSLGTARATSGDGAIDRSEKLAITLAAIITQILPNGNFVIFARQELKVNFELREVLVTGVIRPEDINSENEIWHSKIAEMRVAYGGRGTISDLQQPRYGTRMIDIIFPF</sequence>
<gene>
    <name evidence="7" type="ORF">METZ01_LOCUS249513</name>
</gene>
<dbReference type="PANTHER" id="PTHR34933">
    <property type="entry name" value="FLAGELLAR L-RING PROTEIN"/>
    <property type="match status" value="1"/>
</dbReference>
<accession>A0A382IBM6</accession>
<dbReference type="GO" id="GO:0009279">
    <property type="term" value="C:cell outer membrane"/>
    <property type="evidence" value="ECO:0007669"/>
    <property type="project" value="UniProtKB-SubCell"/>
</dbReference>
<keyword evidence="6" id="KW-0998">Cell outer membrane</keyword>